<comment type="caution">
    <text evidence="1">The sequence shown here is derived from an EMBL/GenBank/DDBJ whole genome shotgun (WGS) entry which is preliminary data.</text>
</comment>
<accession>A0A096ATI7</accession>
<reference evidence="1 2" key="1">
    <citation type="submission" date="2014-07" db="EMBL/GenBank/DDBJ databases">
        <authorList>
            <person name="McCorrison J."/>
            <person name="Sanka R."/>
            <person name="Torralba M."/>
            <person name="Gillis M."/>
            <person name="Haft D.H."/>
            <person name="Methe B."/>
            <person name="Sutton G."/>
            <person name="Nelson K.E."/>
        </authorList>
    </citation>
    <scope>NUCLEOTIDE SEQUENCE [LARGE SCALE GENOMIC DNA]</scope>
    <source>
        <strain evidence="1 2">DNF00882</strain>
    </source>
</reference>
<gene>
    <name evidence="1" type="ORF">HMPREF0654_01500</name>
</gene>
<sequence length="65" mass="7664">MIDVYDIIKQINERKKSVHTEPSSALFSEVFEEVHKKIKKEINELCKDGKLEFHRTINDLSFDAK</sequence>
<proteinExistence type="predicted"/>
<dbReference type="EMBL" id="JRNR01000004">
    <property type="protein sequence ID" value="KGF50378.1"/>
    <property type="molecule type" value="Genomic_DNA"/>
</dbReference>
<evidence type="ECO:0000313" key="1">
    <source>
        <dbReference type="EMBL" id="KGF50378.1"/>
    </source>
</evidence>
<dbReference type="Proteomes" id="UP000029538">
    <property type="component" value="Unassembled WGS sequence"/>
</dbReference>
<evidence type="ECO:0000313" key="2">
    <source>
        <dbReference type="Proteomes" id="UP000029538"/>
    </source>
</evidence>
<name>A0A096ATI7_9BACT</name>
<protein>
    <submittedName>
        <fullName evidence="1">Uncharacterized protein</fullName>
    </submittedName>
</protein>
<organism evidence="1 2">
    <name type="scientific">Prevotella disiens DNF00882</name>
    <dbReference type="NCBI Taxonomy" id="1401075"/>
    <lineage>
        <taxon>Bacteria</taxon>
        <taxon>Pseudomonadati</taxon>
        <taxon>Bacteroidota</taxon>
        <taxon>Bacteroidia</taxon>
        <taxon>Bacteroidales</taxon>
        <taxon>Prevotellaceae</taxon>
        <taxon>Prevotella</taxon>
    </lineage>
</organism>
<dbReference type="RefSeq" id="WP_036882253.1">
    <property type="nucleotide sequence ID" value="NZ_JRNR01000004.1"/>
</dbReference>
<dbReference type="AlphaFoldDB" id="A0A096ATI7"/>